<evidence type="ECO:0000313" key="1">
    <source>
        <dbReference type="EMBL" id="XCC61712.1"/>
    </source>
</evidence>
<organism evidence="1">
    <name type="scientific">Christensenella massiliensis</name>
    <dbReference type="NCBI Taxonomy" id="1805714"/>
    <lineage>
        <taxon>Bacteria</taxon>
        <taxon>Bacillati</taxon>
        <taxon>Bacillota</taxon>
        <taxon>Clostridia</taxon>
        <taxon>Christensenellales</taxon>
        <taxon>Christensenellaceae</taxon>
        <taxon>Christensenella</taxon>
    </lineage>
</organism>
<proteinExistence type="predicted"/>
<gene>
    <name evidence="1" type="ORF">PUP29_09260</name>
</gene>
<dbReference type="EMBL" id="CP117826">
    <property type="protein sequence ID" value="XCC61712.1"/>
    <property type="molecule type" value="Genomic_DNA"/>
</dbReference>
<sequence>MEGNKGGRPLKFKNAAELGEKIEQYFSECEKTGEPLTVTGLALALDTTRDVLMDYEGKDGFSNTIKKAKLRIENAYEKRLIARGNGGDIFALKQFGWKDRTEQAVELSGNMSLESKLRALDGDKF</sequence>
<reference evidence="1" key="1">
    <citation type="submission" date="2023-02" db="EMBL/GenBank/DDBJ databases">
        <title>Gut commensal Christensenella minuta modulates host metabolism via a new class of secondary bile acids.</title>
        <authorList>
            <person name="Liu C."/>
        </authorList>
    </citation>
    <scope>NUCLEOTIDE SEQUENCE</scope>
    <source>
        <strain evidence="1">CA70</strain>
    </source>
</reference>
<dbReference type="AlphaFoldDB" id="A0AAU8A6Q7"/>
<dbReference type="InterPro" id="IPR032066">
    <property type="entry name" value="GP3_package"/>
</dbReference>
<dbReference type="Pfam" id="PF16677">
    <property type="entry name" value="GP3_package"/>
    <property type="match status" value="1"/>
</dbReference>
<accession>A0AAU8A6Q7</accession>
<protein>
    <submittedName>
        <fullName evidence="1">Terminase small subunit</fullName>
    </submittedName>
</protein>
<dbReference type="RefSeq" id="WP_353423117.1">
    <property type="nucleotide sequence ID" value="NZ_CP117826.1"/>
</dbReference>
<name>A0AAU8A6Q7_9FIRM</name>
<dbReference type="Gene3D" id="1.10.132.80">
    <property type="match status" value="1"/>
</dbReference>